<sequence>MNMNSTCVQENGSDTCFAPSSSVGLAVGLSLFFIFLAIIIGVIGFIYRNKIGTLVRTLQRRGQKMEVCAESPQADDNQYTGMTREQPQTPIYENFQNQKAPFKRPVEEQSREPAQSEEDLYVQCDSVDEGIYSNDPEFNSKCPDPQEEDVYLMPES</sequence>
<proteinExistence type="predicted"/>
<comment type="caution">
    <text evidence="3">The sequence shown here is derived from an EMBL/GenBank/DDBJ whole genome shotgun (WGS) entry which is preliminary data.</text>
</comment>
<evidence type="ECO:0000313" key="4">
    <source>
        <dbReference type="Proteomes" id="UP001482620"/>
    </source>
</evidence>
<keyword evidence="4" id="KW-1185">Reference proteome</keyword>
<accession>A0ABV0SRE7</accession>
<protein>
    <submittedName>
        <fullName evidence="3">Uncharacterized protein</fullName>
    </submittedName>
</protein>
<reference evidence="3 4" key="1">
    <citation type="submission" date="2021-06" db="EMBL/GenBank/DDBJ databases">
        <authorList>
            <person name="Palmer J.M."/>
        </authorList>
    </citation>
    <scope>NUCLEOTIDE SEQUENCE [LARGE SCALE GENOMIC DNA]</scope>
    <source>
        <strain evidence="4">if_2019</strain>
        <tissue evidence="3">Muscle</tissue>
    </source>
</reference>
<evidence type="ECO:0000256" key="1">
    <source>
        <dbReference type="SAM" id="MobiDB-lite"/>
    </source>
</evidence>
<dbReference type="Proteomes" id="UP001482620">
    <property type="component" value="Unassembled WGS sequence"/>
</dbReference>
<feature type="region of interest" description="Disordered" evidence="1">
    <location>
        <begin position="68"/>
        <end position="119"/>
    </location>
</feature>
<evidence type="ECO:0000256" key="2">
    <source>
        <dbReference type="SAM" id="Phobius"/>
    </source>
</evidence>
<dbReference type="InterPro" id="IPR021082">
    <property type="entry name" value="Protein_GAPT"/>
</dbReference>
<keyword evidence="2" id="KW-0812">Transmembrane</keyword>
<dbReference type="EMBL" id="JAHRIQ010004740">
    <property type="protein sequence ID" value="MEQ2222884.1"/>
    <property type="molecule type" value="Genomic_DNA"/>
</dbReference>
<name>A0ABV0SRE7_9TELE</name>
<keyword evidence="2" id="KW-1133">Transmembrane helix</keyword>
<dbReference type="Pfam" id="PF11770">
    <property type="entry name" value="GAPT"/>
    <property type="match status" value="1"/>
</dbReference>
<gene>
    <name evidence="3" type="ORF">ILYODFUR_031052</name>
</gene>
<evidence type="ECO:0000313" key="3">
    <source>
        <dbReference type="EMBL" id="MEQ2222884.1"/>
    </source>
</evidence>
<organism evidence="3 4">
    <name type="scientific">Ilyodon furcidens</name>
    <name type="common">goldbreast splitfin</name>
    <dbReference type="NCBI Taxonomy" id="33524"/>
    <lineage>
        <taxon>Eukaryota</taxon>
        <taxon>Metazoa</taxon>
        <taxon>Chordata</taxon>
        <taxon>Craniata</taxon>
        <taxon>Vertebrata</taxon>
        <taxon>Euteleostomi</taxon>
        <taxon>Actinopterygii</taxon>
        <taxon>Neopterygii</taxon>
        <taxon>Teleostei</taxon>
        <taxon>Neoteleostei</taxon>
        <taxon>Acanthomorphata</taxon>
        <taxon>Ovalentaria</taxon>
        <taxon>Atherinomorphae</taxon>
        <taxon>Cyprinodontiformes</taxon>
        <taxon>Goodeidae</taxon>
        <taxon>Ilyodon</taxon>
    </lineage>
</organism>
<feature type="region of interest" description="Disordered" evidence="1">
    <location>
        <begin position="131"/>
        <end position="156"/>
    </location>
</feature>
<feature type="compositionally biased region" description="Polar residues" evidence="1">
    <location>
        <begin position="74"/>
        <end position="99"/>
    </location>
</feature>
<keyword evidence="2" id="KW-0472">Membrane</keyword>
<feature type="transmembrane region" description="Helical" evidence="2">
    <location>
        <begin position="23"/>
        <end position="47"/>
    </location>
</feature>